<dbReference type="HOGENOM" id="CLU_1525080_0_0_1"/>
<gene>
    <name evidence="3" type="ORF">THITE_2085916</name>
</gene>
<dbReference type="eggNOG" id="ENOG502T1F7">
    <property type="taxonomic scope" value="Eukaryota"/>
</dbReference>
<evidence type="ECO:0000256" key="1">
    <source>
        <dbReference type="SAM" id="MobiDB-lite"/>
    </source>
</evidence>
<feature type="region of interest" description="Disordered" evidence="1">
    <location>
        <begin position="177"/>
        <end position="197"/>
    </location>
</feature>
<evidence type="ECO:0000313" key="4">
    <source>
        <dbReference type="Proteomes" id="UP000008181"/>
    </source>
</evidence>
<keyword evidence="4" id="KW-1185">Reference proteome</keyword>
<dbReference type="EMBL" id="CP003009">
    <property type="protein sequence ID" value="AEO64416.1"/>
    <property type="molecule type" value="Genomic_DNA"/>
</dbReference>
<dbReference type="RefSeq" id="XP_003650752.1">
    <property type="nucleotide sequence ID" value="XM_003650704.1"/>
</dbReference>
<dbReference type="OrthoDB" id="5230873at2759"/>
<feature type="chain" id="PRO_5003436603" evidence="2">
    <location>
        <begin position="25"/>
        <end position="197"/>
    </location>
</feature>
<proteinExistence type="predicted"/>
<organism evidence="3 4">
    <name type="scientific">Thermothielavioides terrestris (strain ATCC 38088 / NRRL 8126)</name>
    <name type="common">Thielavia terrestris</name>
    <dbReference type="NCBI Taxonomy" id="578455"/>
    <lineage>
        <taxon>Eukaryota</taxon>
        <taxon>Fungi</taxon>
        <taxon>Dikarya</taxon>
        <taxon>Ascomycota</taxon>
        <taxon>Pezizomycotina</taxon>
        <taxon>Sordariomycetes</taxon>
        <taxon>Sordariomycetidae</taxon>
        <taxon>Sordariales</taxon>
        <taxon>Chaetomiaceae</taxon>
        <taxon>Thermothielavioides</taxon>
        <taxon>Thermothielavioides terrestris</taxon>
    </lineage>
</organism>
<dbReference type="Proteomes" id="UP000008181">
    <property type="component" value="Chromosome 1"/>
</dbReference>
<evidence type="ECO:0000313" key="3">
    <source>
        <dbReference type="EMBL" id="AEO64416.1"/>
    </source>
</evidence>
<dbReference type="AlphaFoldDB" id="G2QTJ7"/>
<feature type="signal peptide" evidence="2">
    <location>
        <begin position="1"/>
        <end position="24"/>
    </location>
</feature>
<accession>G2QTJ7</accession>
<evidence type="ECO:0000256" key="2">
    <source>
        <dbReference type="SAM" id="SignalP"/>
    </source>
</evidence>
<sequence>MVHFTTSTALTAVLALVTTAPVRARATSSKFELFAYGQGIGGFPVFNVNCQIPQKHANIPAENGTTGGTGQSVYFTLSDGSLTAFPNSTVNDTSGGLPSDGAALAVPTTAGAQLFYSNGTSSGITSGWFMYGNVLMIRVNGAYASPFSVVPTSTAGVWTLNWNDTADSSAIPVTLKNTPPSVPPSRPFGTATQTVAQ</sequence>
<keyword evidence="2" id="KW-0732">Signal</keyword>
<dbReference type="GeneID" id="11523819"/>
<reference evidence="3 4" key="1">
    <citation type="journal article" date="2011" name="Nat. Biotechnol.">
        <title>Comparative genomic analysis of the thermophilic biomass-degrading fungi Myceliophthora thermophila and Thielavia terrestris.</title>
        <authorList>
            <person name="Berka R.M."/>
            <person name="Grigoriev I.V."/>
            <person name="Otillar R."/>
            <person name="Salamov A."/>
            <person name="Grimwood J."/>
            <person name="Reid I."/>
            <person name="Ishmael N."/>
            <person name="John T."/>
            <person name="Darmond C."/>
            <person name="Moisan M.-C."/>
            <person name="Henrissat B."/>
            <person name="Coutinho P.M."/>
            <person name="Lombard V."/>
            <person name="Natvig D.O."/>
            <person name="Lindquist E."/>
            <person name="Schmutz J."/>
            <person name="Lucas S."/>
            <person name="Harris P."/>
            <person name="Powlowski J."/>
            <person name="Bellemare A."/>
            <person name="Taylor D."/>
            <person name="Butler G."/>
            <person name="de Vries R.P."/>
            <person name="Allijn I.E."/>
            <person name="van den Brink J."/>
            <person name="Ushinsky S."/>
            <person name="Storms R."/>
            <person name="Powell A.J."/>
            <person name="Paulsen I.T."/>
            <person name="Elbourne L.D.H."/>
            <person name="Baker S.E."/>
            <person name="Magnuson J."/>
            <person name="LaBoissiere S."/>
            <person name="Clutterbuck A.J."/>
            <person name="Martinez D."/>
            <person name="Wogulis M."/>
            <person name="de Leon A.L."/>
            <person name="Rey M.W."/>
            <person name="Tsang A."/>
        </authorList>
    </citation>
    <scope>NUCLEOTIDE SEQUENCE [LARGE SCALE GENOMIC DNA]</scope>
    <source>
        <strain evidence="4">ATCC 38088 / NRRL 8126</strain>
    </source>
</reference>
<protein>
    <submittedName>
        <fullName evidence="3">Uncharacterized protein</fullName>
    </submittedName>
</protein>
<name>G2QTJ7_THETT</name>
<dbReference type="KEGG" id="ttt:THITE_2085916"/>